<dbReference type="AlphaFoldDB" id="A0A7X5N2D1"/>
<accession>A0A7X5N2D1</accession>
<comment type="caution">
    <text evidence="2">The sequence shown here is derived from an EMBL/GenBank/DDBJ whole genome shotgun (WGS) entry which is preliminary data.</text>
</comment>
<evidence type="ECO:0000256" key="1">
    <source>
        <dbReference type="SAM" id="Phobius"/>
    </source>
</evidence>
<evidence type="ECO:0000313" key="3">
    <source>
        <dbReference type="Proteomes" id="UP000471082"/>
    </source>
</evidence>
<dbReference type="EMBL" id="JAAGYU010000650">
    <property type="protein sequence ID" value="NEL79454.1"/>
    <property type="molecule type" value="Genomic_DNA"/>
</dbReference>
<keyword evidence="1" id="KW-0472">Membrane</keyword>
<dbReference type="Proteomes" id="UP000471082">
    <property type="component" value="Unassembled WGS sequence"/>
</dbReference>
<organism evidence="2 3">
    <name type="scientific">Xanthomonas perforans</name>
    <dbReference type="NCBI Taxonomy" id="442694"/>
    <lineage>
        <taxon>Bacteria</taxon>
        <taxon>Pseudomonadati</taxon>
        <taxon>Pseudomonadota</taxon>
        <taxon>Gammaproteobacteria</taxon>
        <taxon>Lysobacterales</taxon>
        <taxon>Lysobacteraceae</taxon>
        <taxon>Xanthomonas</taxon>
    </lineage>
</organism>
<name>A0A7X5N2D1_XANPE</name>
<proteinExistence type="predicted"/>
<reference evidence="2 3" key="1">
    <citation type="submission" date="2019-11" db="EMBL/GenBank/DDBJ databases">
        <title>Genome-resolved metagenomics to study the prevalence of co-infection and intraspecific heterogeneity among plant pathogen metapopulations.</title>
        <authorList>
            <person name="Newberry E."/>
            <person name="Bhandari R."/>
            <person name="Kemble J."/>
            <person name="Sikora E."/>
            <person name="Potnis N."/>
        </authorList>
    </citation>
    <scope>NUCLEOTIDE SEQUENCE [LARGE SCALE GENOMIC DNA]</scope>
    <source>
        <strain evidence="2">Xp_Tom_Tuscaloosa_18b</strain>
    </source>
</reference>
<gene>
    <name evidence="2" type="ORF">G3W61_24875</name>
</gene>
<protein>
    <submittedName>
        <fullName evidence="2">DUF808 domain-containing protein</fullName>
    </submittedName>
</protein>
<keyword evidence="1" id="KW-0812">Transmembrane</keyword>
<evidence type="ECO:0000313" key="2">
    <source>
        <dbReference type="EMBL" id="NEL79454.1"/>
    </source>
</evidence>
<feature type="transmembrane region" description="Helical" evidence="1">
    <location>
        <begin position="20"/>
        <end position="44"/>
    </location>
</feature>
<sequence length="57" mass="5803">HNIPALHHLVVDLAKSAGGLGWLVEALGNMVVGVVAGAVVLAVVTGFQKLRGNKPAH</sequence>
<keyword evidence="1" id="KW-1133">Transmembrane helix</keyword>
<feature type="non-terminal residue" evidence="2">
    <location>
        <position position="1"/>
    </location>
</feature>